<dbReference type="InterPro" id="IPR003591">
    <property type="entry name" value="Leu-rich_rpt_typical-subtyp"/>
</dbReference>
<keyword evidence="1" id="KW-0433">Leucine-rich repeat</keyword>
<dbReference type="PRINTS" id="PR00019">
    <property type="entry name" value="LEURICHRPT"/>
</dbReference>
<dbReference type="SMART" id="SM00365">
    <property type="entry name" value="LRR_SD22"/>
    <property type="match status" value="5"/>
</dbReference>
<dbReference type="PROSITE" id="PS51450">
    <property type="entry name" value="LRR"/>
    <property type="match status" value="6"/>
</dbReference>
<dbReference type="PANTHER" id="PTHR46652">
    <property type="entry name" value="LEUCINE-RICH REPEAT AND IQ DOMAIN-CONTAINING PROTEIN 1-RELATED"/>
    <property type="match status" value="1"/>
</dbReference>
<protein>
    <recommendedName>
        <fullName evidence="4">Leucine-rich repeat domain-containing protein</fullName>
    </recommendedName>
</protein>
<reference evidence="3" key="1">
    <citation type="journal article" date="2015" name="Nature">
        <title>Complex archaea that bridge the gap between prokaryotes and eukaryotes.</title>
        <authorList>
            <person name="Spang A."/>
            <person name="Saw J.H."/>
            <person name="Jorgensen S.L."/>
            <person name="Zaremba-Niedzwiedzka K."/>
            <person name="Martijn J."/>
            <person name="Lind A.E."/>
            <person name="van Eijk R."/>
            <person name="Schleper C."/>
            <person name="Guy L."/>
            <person name="Ettema T.J."/>
        </authorList>
    </citation>
    <scope>NUCLEOTIDE SEQUENCE</scope>
</reference>
<evidence type="ECO:0000256" key="2">
    <source>
        <dbReference type="ARBA" id="ARBA00022737"/>
    </source>
</evidence>
<dbReference type="AlphaFoldDB" id="A0A0F9IYM6"/>
<dbReference type="Pfam" id="PF12799">
    <property type="entry name" value="LRR_4"/>
    <property type="match status" value="1"/>
</dbReference>
<dbReference type="Gene3D" id="3.80.10.10">
    <property type="entry name" value="Ribonuclease Inhibitor"/>
    <property type="match status" value="1"/>
</dbReference>
<evidence type="ECO:0000256" key="1">
    <source>
        <dbReference type="ARBA" id="ARBA00022614"/>
    </source>
</evidence>
<dbReference type="PANTHER" id="PTHR46652:SF3">
    <property type="entry name" value="LEUCINE-RICH REPEAT-CONTAINING PROTEIN 9"/>
    <property type="match status" value="1"/>
</dbReference>
<comment type="caution">
    <text evidence="3">The sequence shown here is derived from an EMBL/GenBank/DDBJ whole genome shotgun (WGS) entry which is preliminary data.</text>
</comment>
<dbReference type="SMART" id="SM00369">
    <property type="entry name" value="LRR_TYP"/>
    <property type="match status" value="3"/>
</dbReference>
<name>A0A0F9IYM6_9ZZZZ</name>
<dbReference type="EMBL" id="LAZR01019546">
    <property type="protein sequence ID" value="KKL92137.1"/>
    <property type="molecule type" value="Genomic_DNA"/>
</dbReference>
<feature type="non-terminal residue" evidence="3">
    <location>
        <position position="636"/>
    </location>
</feature>
<dbReference type="InterPro" id="IPR032675">
    <property type="entry name" value="LRR_dom_sf"/>
</dbReference>
<evidence type="ECO:0008006" key="4">
    <source>
        <dbReference type="Google" id="ProtNLM"/>
    </source>
</evidence>
<dbReference type="InterPro" id="IPR050836">
    <property type="entry name" value="SDS22/Internalin_LRR"/>
</dbReference>
<dbReference type="InterPro" id="IPR025875">
    <property type="entry name" value="Leu-rich_rpt_4"/>
</dbReference>
<keyword evidence="2" id="KW-0677">Repeat</keyword>
<accession>A0A0F9IYM6</accession>
<sequence length="636" mass="76152">MCRGNKLLNYLKENFKFQKYITLKYFIILSKLYFYKTKIKECGLKLREDKVFKVNEYITLRLENNNIRIYVKDKPINLRNQLLIYPVLGILPENIKSIDQIEENYKTSPILPGFNPFIINSVPITKAEEFWGICSNLQFWAEQNYNTLYLHRNIAFPLLKKLTEEGDNRAKEVFKEEVFKRYISGTISVKKFLKYGGYMKLLLFEHYKELQERLDTPLLELLREFDLVDKFLNNLNQEEIESVIKTRLNNINLTEILKFISDIGFQDLITKIANQIGNNFLFKIILDLKDTGKILQYTNILEDLSKQMPDLEFFRRGMEWNFRGEKIYINIDELYYDIFEYFHELFKWIEKGYYSFDDKSLLLRVLDFLDLIFFIMSPLPEVAIDGYEYNCDKFGAPFIYEEFDTILKDIYKGTYIKIKNNKLTVELDIINTEVREYTFNLNVEKIIEDKFFMYERFKDYFKKYYDSDYFFRLFNKYKIFHVESNNLNLRDSNIKSISEIKELDCLDELNHLDLSRNYISEIKGLENLRSLEYLDLSNNKITEINGLENLANLKILKLTNNEISEIKGLDNSKYLEYLDFSHNKIKEIKGLENLKNLKILKLITNEILEIKNIKNLRELETLELTNNKILEIEGLE</sequence>
<organism evidence="3">
    <name type="scientific">marine sediment metagenome</name>
    <dbReference type="NCBI Taxonomy" id="412755"/>
    <lineage>
        <taxon>unclassified sequences</taxon>
        <taxon>metagenomes</taxon>
        <taxon>ecological metagenomes</taxon>
    </lineage>
</organism>
<evidence type="ECO:0000313" key="3">
    <source>
        <dbReference type="EMBL" id="KKL92137.1"/>
    </source>
</evidence>
<proteinExistence type="predicted"/>
<dbReference type="InterPro" id="IPR001611">
    <property type="entry name" value="Leu-rich_rpt"/>
</dbReference>
<dbReference type="SUPFAM" id="SSF52058">
    <property type="entry name" value="L domain-like"/>
    <property type="match status" value="1"/>
</dbReference>
<gene>
    <name evidence="3" type="ORF">LCGC14_1887690</name>
</gene>